<gene>
    <name evidence="1" type="ORF">BDN71DRAFT_1005992</name>
</gene>
<dbReference type="AlphaFoldDB" id="A0A9P5ZUY6"/>
<sequence>MVPPRIALAEFRNCCSTVLCNGGYPAPSFSWSLNYCRWETRLHRGSRPRLGQQHSFLYLRRYQNLWKYTFEGTAKGKASPIFTEPVEEEFSALQWWLAGHWSGALYCTTLAFLSFRQAHSTLYVCDLAKGTYGEVPTPYAQIKYLHRDGRSKAAMLGQPAYSDRVITELVLGESDRPHLRPIAGPGAKQPPGLLPRPLIVLPQCYAL</sequence>
<dbReference type="OrthoDB" id="43744at2759"/>
<evidence type="ECO:0000313" key="2">
    <source>
        <dbReference type="Proteomes" id="UP000807025"/>
    </source>
</evidence>
<dbReference type="EMBL" id="MU154576">
    <property type="protein sequence ID" value="KAF9494156.1"/>
    <property type="molecule type" value="Genomic_DNA"/>
</dbReference>
<comment type="caution">
    <text evidence="1">The sequence shown here is derived from an EMBL/GenBank/DDBJ whole genome shotgun (WGS) entry which is preliminary data.</text>
</comment>
<organism evidence="1 2">
    <name type="scientific">Pleurotus eryngii</name>
    <name type="common">Boletus of the steppes</name>
    <dbReference type="NCBI Taxonomy" id="5323"/>
    <lineage>
        <taxon>Eukaryota</taxon>
        <taxon>Fungi</taxon>
        <taxon>Dikarya</taxon>
        <taxon>Basidiomycota</taxon>
        <taxon>Agaricomycotina</taxon>
        <taxon>Agaricomycetes</taxon>
        <taxon>Agaricomycetidae</taxon>
        <taxon>Agaricales</taxon>
        <taxon>Pleurotineae</taxon>
        <taxon>Pleurotaceae</taxon>
        <taxon>Pleurotus</taxon>
    </lineage>
</organism>
<proteinExistence type="predicted"/>
<keyword evidence="2" id="KW-1185">Reference proteome</keyword>
<protein>
    <submittedName>
        <fullName evidence="1">Uncharacterized protein</fullName>
    </submittedName>
</protein>
<accession>A0A9P5ZUY6</accession>
<name>A0A9P5ZUY6_PLEER</name>
<evidence type="ECO:0000313" key="1">
    <source>
        <dbReference type="EMBL" id="KAF9494156.1"/>
    </source>
</evidence>
<dbReference type="Proteomes" id="UP000807025">
    <property type="component" value="Unassembled WGS sequence"/>
</dbReference>
<reference evidence="1" key="1">
    <citation type="submission" date="2020-11" db="EMBL/GenBank/DDBJ databases">
        <authorList>
            <consortium name="DOE Joint Genome Institute"/>
            <person name="Ahrendt S."/>
            <person name="Riley R."/>
            <person name="Andreopoulos W."/>
            <person name="Labutti K."/>
            <person name="Pangilinan J."/>
            <person name="Ruiz-Duenas F.J."/>
            <person name="Barrasa J.M."/>
            <person name="Sanchez-Garcia M."/>
            <person name="Camarero S."/>
            <person name="Miyauchi S."/>
            <person name="Serrano A."/>
            <person name="Linde D."/>
            <person name="Babiker R."/>
            <person name="Drula E."/>
            <person name="Ayuso-Fernandez I."/>
            <person name="Pacheco R."/>
            <person name="Padilla G."/>
            <person name="Ferreira P."/>
            <person name="Barriuso J."/>
            <person name="Kellner H."/>
            <person name="Castanera R."/>
            <person name="Alfaro M."/>
            <person name="Ramirez L."/>
            <person name="Pisabarro A.G."/>
            <person name="Kuo A."/>
            <person name="Tritt A."/>
            <person name="Lipzen A."/>
            <person name="He G."/>
            <person name="Yan M."/>
            <person name="Ng V."/>
            <person name="Cullen D."/>
            <person name="Martin F."/>
            <person name="Rosso M.-N."/>
            <person name="Henrissat B."/>
            <person name="Hibbett D."/>
            <person name="Martinez A.T."/>
            <person name="Grigoriev I.V."/>
        </authorList>
    </citation>
    <scope>NUCLEOTIDE SEQUENCE</scope>
    <source>
        <strain evidence="1">ATCC 90797</strain>
    </source>
</reference>